<feature type="compositionally biased region" description="Low complexity" evidence="1">
    <location>
        <begin position="45"/>
        <end position="66"/>
    </location>
</feature>
<dbReference type="EMBL" id="CM004477">
    <property type="protein sequence ID" value="OCT74518.1"/>
    <property type="molecule type" value="Genomic_DNA"/>
</dbReference>
<reference evidence="3" key="1">
    <citation type="journal article" date="2016" name="Nature">
        <title>Genome evolution in the allotetraploid frog Xenopus laevis.</title>
        <authorList>
            <person name="Session A.M."/>
            <person name="Uno Y."/>
            <person name="Kwon T."/>
            <person name="Chapman J.A."/>
            <person name="Toyoda A."/>
            <person name="Takahashi S."/>
            <person name="Fukui A."/>
            <person name="Hikosaka A."/>
            <person name="Suzuki A."/>
            <person name="Kondo M."/>
            <person name="van Heeringen S.J."/>
            <person name="Quigley I."/>
            <person name="Heinz S."/>
            <person name="Ogino H."/>
            <person name="Ochi H."/>
            <person name="Hellsten U."/>
            <person name="Lyons J.B."/>
            <person name="Simakov O."/>
            <person name="Putnam N."/>
            <person name="Stites J."/>
            <person name="Kuroki Y."/>
            <person name="Tanaka T."/>
            <person name="Michiue T."/>
            <person name="Watanabe M."/>
            <person name="Bogdanovic O."/>
            <person name="Lister R."/>
            <person name="Georgiou G."/>
            <person name="Paranjpe S.S."/>
            <person name="van Kruijsbergen I."/>
            <person name="Shu S."/>
            <person name="Carlson J."/>
            <person name="Kinoshita T."/>
            <person name="Ohta Y."/>
            <person name="Mawaribuchi S."/>
            <person name="Jenkins J."/>
            <person name="Grimwood J."/>
            <person name="Schmutz J."/>
            <person name="Mitros T."/>
            <person name="Mozaffari S.V."/>
            <person name="Suzuki Y."/>
            <person name="Haramoto Y."/>
            <person name="Yamamoto T.S."/>
            <person name="Takagi C."/>
            <person name="Heald R."/>
            <person name="Miller K."/>
            <person name="Haudenschild C."/>
            <person name="Kitzman J."/>
            <person name="Nakayama T."/>
            <person name="Izutsu Y."/>
            <person name="Robert J."/>
            <person name="Fortriede J."/>
            <person name="Burns K."/>
            <person name="Lotay V."/>
            <person name="Karimi K."/>
            <person name="Yasuoka Y."/>
            <person name="Dichmann D.S."/>
            <person name="Flajnik M.F."/>
            <person name="Houston D.W."/>
            <person name="Shendure J."/>
            <person name="DuPasquier L."/>
            <person name="Vize P.D."/>
            <person name="Zorn A.M."/>
            <person name="Ito M."/>
            <person name="Marcotte E.M."/>
            <person name="Wallingford J.B."/>
            <person name="Ito Y."/>
            <person name="Asashima M."/>
            <person name="Ueno N."/>
            <person name="Matsuda Y."/>
            <person name="Veenstra G.J."/>
            <person name="Fujiyama A."/>
            <person name="Harland R.M."/>
            <person name="Taira M."/>
            <person name="Rokhsar D.S."/>
        </authorList>
    </citation>
    <scope>NUCLEOTIDE SEQUENCE [LARGE SCALE GENOMIC DNA]</scope>
    <source>
        <strain evidence="3">J</strain>
    </source>
</reference>
<dbReference type="Proteomes" id="UP000694892">
    <property type="component" value="Chromosome 6S"/>
</dbReference>
<evidence type="ECO:0000313" key="3">
    <source>
        <dbReference type="Proteomes" id="UP000694892"/>
    </source>
</evidence>
<evidence type="ECO:0000313" key="2">
    <source>
        <dbReference type="EMBL" id="OCT74518.1"/>
    </source>
</evidence>
<feature type="region of interest" description="Disordered" evidence="1">
    <location>
        <begin position="19"/>
        <end position="66"/>
    </location>
</feature>
<evidence type="ECO:0000256" key="1">
    <source>
        <dbReference type="SAM" id="MobiDB-lite"/>
    </source>
</evidence>
<accession>A0A974CK26</accession>
<feature type="compositionally biased region" description="Pro residues" evidence="1">
    <location>
        <begin position="23"/>
        <end position="34"/>
    </location>
</feature>
<sequence length="66" mass="7207">MPLHFDTLNWILQLRSQAKLQKPTPPCNKSPPPPIRDRCKNCKYPGDLSPAPSLPSPSGAATKTQA</sequence>
<proteinExistence type="predicted"/>
<gene>
    <name evidence="2" type="ORF">XELAEV_18033498mg</name>
</gene>
<organism evidence="2 3">
    <name type="scientific">Xenopus laevis</name>
    <name type="common">African clawed frog</name>
    <dbReference type="NCBI Taxonomy" id="8355"/>
    <lineage>
        <taxon>Eukaryota</taxon>
        <taxon>Metazoa</taxon>
        <taxon>Chordata</taxon>
        <taxon>Craniata</taxon>
        <taxon>Vertebrata</taxon>
        <taxon>Euteleostomi</taxon>
        <taxon>Amphibia</taxon>
        <taxon>Batrachia</taxon>
        <taxon>Anura</taxon>
        <taxon>Pipoidea</taxon>
        <taxon>Pipidae</taxon>
        <taxon>Xenopodinae</taxon>
        <taxon>Xenopus</taxon>
        <taxon>Xenopus</taxon>
    </lineage>
</organism>
<dbReference type="AlphaFoldDB" id="A0A974CK26"/>
<protein>
    <submittedName>
        <fullName evidence="2">Uncharacterized protein</fullName>
    </submittedName>
</protein>
<name>A0A974CK26_XENLA</name>